<gene>
    <name evidence="1" type="ORF">SKAU_G00311470</name>
</gene>
<comment type="caution">
    <text evidence="1">The sequence shown here is derived from an EMBL/GenBank/DDBJ whole genome shotgun (WGS) entry which is preliminary data.</text>
</comment>
<protein>
    <submittedName>
        <fullName evidence="1">Uncharacterized protein</fullName>
    </submittedName>
</protein>
<dbReference type="AlphaFoldDB" id="A0A9Q1ERY1"/>
<proteinExistence type="predicted"/>
<dbReference type="EMBL" id="JAINUF010000013">
    <property type="protein sequence ID" value="KAJ8343818.1"/>
    <property type="molecule type" value="Genomic_DNA"/>
</dbReference>
<sequence length="68" mass="7895">MRASTPALWNMAVNGEQRADEPHKRAHYFTRGWGSGRMLHMEINLSLGSGDQTKTPRFFHRLNLFPRL</sequence>
<organism evidence="1 2">
    <name type="scientific">Synaphobranchus kaupii</name>
    <name type="common">Kaup's arrowtooth eel</name>
    <dbReference type="NCBI Taxonomy" id="118154"/>
    <lineage>
        <taxon>Eukaryota</taxon>
        <taxon>Metazoa</taxon>
        <taxon>Chordata</taxon>
        <taxon>Craniata</taxon>
        <taxon>Vertebrata</taxon>
        <taxon>Euteleostomi</taxon>
        <taxon>Actinopterygii</taxon>
        <taxon>Neopterygii</taxon>
        <taxon>Teleostei</taxon>
        <taxon>Anguilliformes</taxon>
        <taxon>Synaphobranchidae</taxon>
        <taxon>Synaphobranchus</taxon>
    </lineage>
</organism>
<evidence type="ECO:0000313" key="1">
    <source>
        <dbReference type="EMBL" id="KAJ8343818.1"/>
    </source>
</evidence>
<name>A0A9Q1ERY1_SYNKA</name>
<evidence type="ECO:0000313" key="2">
    <source>
        <dbReference type="Proteomes" id="UP001152622"/>
    </source>
</evidence>
<keyword evidence="2" id="KW-1185">Reference proteome</keyword>
<dbReference type="Proteomes" id="UP001152622">
    <property type="component" value="Chromosome 13"/>
</dbReference>
<accession>A0A9Q1ERY1</accession>
<reference evidence="1" key="1">
    <citation type="journal article" date="2023" name="Science">
        <title>Genome structures resolve the early diversification of teleost fishes.</title>
        <authorList>
            <person name="Parey E."/>
            <person name="Louis A."/>
            <person name="Montfort J."/>
            <person name="Bouchez O."/>
            <person name="Roques C."/>
            <person name="Iampietro C."/>
            <person name="Lluch J."/>
            <person name="Castinel A."/>
            <person name="Donnadieu C."/>
            <person name="Desvignes T."/>
            <person name="Floi Bucao C."/>
            <person name="Jouanno E."/>
            <person name="Wen M."/>
            <person name="Mejri S."/>
            <person name="Dirks R."/>
            <person name="Jansen H."/>
            <person name="Henkel C."/>
            <person name="Chen W.J."/>
            <person name="Zahm M."/>
            <person name="Cabau C."/>
            <person name="Klopp C."/>
            <person name="Thompson A.W."/>
            <person name="Robinson-Rechavi M."/>
            <person name="Braasch I."/>
            <person name="Lecointre G."/>
            <person name="Bobe J."/>
            <person name="Postlethwait J.H."/>
            <person name="Berthelot C."/>
            <person name="Roest Crollius H."/>
            <person name="Guiguen Y."/>
        </authorList>
    </citation>
    <scope>NUCLEOTIDE SEQUENCE</scope>
    <source>
        <strain evidence="1">WJC10195</strain>
    </source>
</reference>